<evidence type="ECO:0000256" key="1">
    <source>
        <dbReference type="ARBA" id="ARBA00004141"/>
    </source>
</evidence>
<keyword evidence="5 6" id="KW-0472">Membrane</keyword>
<comment type="caution">
    <text evidence="8">The sequence shown here is derived from an EMBL/GenBank/DDBJ whole genome shotgun (WGS) entry which is preliminary data.</text>
</comment>
<dbReference type="RefSeq" id="WP_183579601.1">
    <property type="nucleotide sequence ID" value="NZ_JACHXJ010000001.1"/>
</dbReference>
<feature type="transmembrane region" description="Helical" evidence="6">
    <location>
        <begin position="194"/>
        <end position="213"/>
    </location>
</feature>
<feature type="transmembrane region" description="Helical" evidence="6">
    <location>
        <begin position="138"/>
        <end position="158"/>
    </location>
</feature>
<feature type="transmembrane region" description="Helical" evidence="6">
    <location>
        <begin position="32"/>
        <end position="50"/>
    </location>
</feature>
<evidence type="ECO:0000256" key="5">
    <source>
        <dbReference type="ARBA" id="ARBA00023136"/>
    </source>
</evidence>
<dbReference type="InterPro" id="IPR035906">
    <property type="entry name" value="MetI-like_sf"/>
</dbReference>
<keyword evidence="3 6" id="KW-0812">Transmembrane</keyword>
<feature type="transmembrane region" description="Helical" evidence="6">
    <location>
        <begin position="234"/>
        <end position="255"/>
    </location>
</feature>
<accession>A0A839TI05</accession>
<dbReference type="GO" id="GO:0055085">
    <property type="term" value="P:transmembrane transport"/>
    <property type="evidence" value="ECO:0007669"/>
    <property type="project" value="InterPro"/>
</dbReference>
<evidence type="ECO:0000256" key="4">
    <source>
        <dbReference type="ARBA" id="ARBA00022989"/>
    </source>
</evidence>
<comment type="similarity">
    <text evidence="6">Belongs to the binding-protein-dependent transport system permease family.</text>
</comment>
<name>A0A839TI05_9BACL</name>
<keyword evidence="2 6" id="KW-0813">Transport</keyword>
<evidence type="ECO:0000313" key="9">
    <source>
        <dbReference type="Proteomes" id="UP000517523"/>
    </source>
</evidence>
<gene>
    <name evidence="8" type="ORF">FHS19_001089</name>
</gene>
<evidence type="ECO:0000256" key="2">
    <source>
        <dbReference type="ARBA" id="ARBA00022448"/>
    </source>
</evidence>
<feature type="transmembrane region" description="Helical" evidence="6">
    <location>
        <begin position="287"/>
        <end position="308"/>
    </location>
</feature>
<dbReference type="PANTHER" id="PTHR43496">
    <property type="entry name" value="PROTEIN LPLB"/>
    <property type="match status" value="1"/>
</dbReference>
<dbReference type="EMBL" id="JACHXJ010000001">
    <property type="protein sequence ID" value="MBB3126435.1"/>
    <property type="molecule type" value="Genomic_DNA"/>
</dbReference>
<dbReference type="PANTHER" id="PTHR43496:SF1">
    <property type="entry name" value="POLYGALACTURONAN_RHAMNOGALACTURONAN TRANSPORT SYSTEM PERMEASE PROTEIN YTEP"/>
    <property type="match status" value="1"/>
</dbReference>
<proteinExistence type="inferred from homology"/>
<dbReference type="Pfam" id="PF00528">
    <property type="entry name" value="BPD_transp_1"/>
    <property type="match status" value="1"/>
</dbReference>
<feature type="transmembrane region" description="Helical" evidence="6">
    <location>
        <begin position="96"/>
        <end position="117"/>
    </location>
</feature>
<evidence type="ECO:0000259" key="7">
    <source>
        <dbReference type="PROSITE" id="PS50928"/>
    </source>
</evidence>
<dbReference type="PROSITE" id="PS50928">
    <property type="entry name" value="ABC_TM1"/>
    <property type="match status" value="1"/>
</dbReference>
<dbReference type="AlphaFoldDB" id="A0A839TI05"/>
<feature type="domain" description="ABC transmembrane type-1" evidence="7">
    <location>
        <begin position="92"/>
        <end position="308"/>
    </location>
</feature>
<dbReference type="Gene3D" id="1.10.3720.10">
    <property type="entry name" value="MetI-like"/>
    <property type="match status" value="1"/>
</dbReference>
<dbReference type="SUPFAM" id="SSF161098">
    <property type="entry name" value="MetI-like"/>
    <property type="match status" value="1"/>
</dbReference>
<protein>
    <submittedName>
        <fullName evidence="8">Putative aldouronate transport system permease protein</fullName>
    </submittedName>
</protein>
<dbReference type="CDD" id="cd06261">
    <property type="entry name" value="TM_PBP2"/>
    <property type="match status" value="1"/>
</dbReference>
<dbReference type="InterPro" id="IPR000515">
    <property type="entry name" value="MetI-like"/>
</dbReference>
<comment type="subcellular location">
    <subcellularLocation>
        <location evidence="6">Cell membrane</location>
        <topology evidence="6">Multi-pass membrane protein</topology>
    </subcellularLocation>
    <subcellularLocation>
        <location evidence="1">Membrane</location>
        <topology evidence="1">Multi-pass membrane protein</topology>
    </subcellularLocation>
</comment>
<evidence type="ECO:0000313" key="8">
    <source>
        <dbReference type="EMBL" id="MBB3126435.1"/>
    </source>
</evidence>
<sequence length="321" mass="35939">MNARAGIEAEWEPAAEKAKERKLWRKIVGQRYLQMMALLGVAWMIVFNYIPMYGVIIAFKEFDIIHSISSAPWVGLDHFKEFLEDDSLGYVIKNTLGMSILKLVIGFPLPILFALLLNEIRSIVFKKWIQTISYLPHFLSWVILGGILATWLADVGIVNKVLMALQLIDQPITYLAEPKYFWSIVVTSDIWKEIGWSAIIYLAAISSVSPELYEAATIDGAGRMQKMWNITLPSIKGTISILFILAVSGILNSNFDQILVLRNSLNETSSNVIDVYVYNVGLAESRYSYAAAVGLIKNVIALALLLGANSITKRLNNTSLF</sequence>
<keyword evidence="4 6" id="KW-1133">Transmembrane helix</keyword>
<evidence type="ECO:0000256" key="3">
    <source>
        <dbReference type="ARBA" id="ARBA00022692"/>
    </source>
</evidence>
<organism evidence="8 9">
    <name type="scientific">Paenibacillus rhizosphaerae</name>
    <dbReference type="NCBI Taxonomy" id="297318"/>
    <lineage>
        <taxon>Bacteria</taxon>
        <taxon>Bacillati</taxon>
        <taxon>Bacillota</taxon>
        <taxon>Bacilli</taxon>
        <taxon>Bacillales</taxon>
        <taxon>Paenibacillaceae</taxon>
        <taxon>Paenibacillus</taxon>
    </lineage>
</organism>
<dbReference type="GO" id="GO:0005886">
    <property type="term" value="C:plasma membrane"/>
    <property type="evidence" value="ECO:0007669"/>
    <property type="project" value="UniProtKB-SubCell"/>
</dbReference>
<dbReference type="Proteomes" id="UP000517523">
    <property type="component" value="Unassembled WGS sequence"/>
</dbReference>
<reference evidence="8 9" key="1">
    <citation type="submission" date="2020-08" db="EMBL/GenBank/DDBJ databases">
        <title>Genomic Encyclopedia of Type Strains, Phase III (KMG-III): the genomes of soil and plant-associated and newly described type strains.</title>
        <authorList>
            <person name="Whitman W."/>
        </authorList>
    </citation>
    <scope>NUCLEOTIDE SEQUENCE [LARGE SCALE GENOMIC DNA]</scope>
    <source>
        <strain evidence="8 9">CECT 5831</strain>
    </source>
</reference>
<evidence type="ECO:0000256" key="6">
    <source>
        <dbReference type="RuleBase" id="RU363032"/>
    </source>
</evidence>